<dbReference type="AlphaFoldDB" id="A0A9W8L184"/>
<feature type="domain" description="Small acidic protein-like" evidence="4">
    <location>
        <begin position="87"/>
        <end position="169"/>
    </location>
</feature>
<dbReference type="InterPro" id="IPR028124">
    <property type="entry name" value="SMAP_dom"/>
</dbReference>
<dbReference type="Proteomes" id="UP001151518">
    <property type="component" value="Unassembled WGS sequence"/>
</dbReference>
<protein>
    <recommendedName>
        <fullName evidence="2">Small acidic protein</fullName>
    </recommendedName>
</protein>
<feature type="region of interest" description="Disordered" evidence="3">
    <location>
        <begin position="151"/>
        <end position="170"/>
    </location>
</feature>
<dbReference type="OrthoDB" id="10066125at2759"/>
<dbReference type="Pfam" id="PF15477">
    <property type="entry name" value="SMAP"/>
    <property type="match status" value="1"/>
</dbReference>
<evidence type="ECO:0000259" key="4">
    <source>
        <dbReference type="Pfam" id="PF15477"/>
    </source>
</evidence>
<feature type="compositionally biased region" description="Basic residues" evidence="3">
    <location>
        <begin position="41"/>
        <end position="55"/>
    </location>
</feature>
<accession>A0A9W8L184</accession>
<organism evidence="5 6">
    <name type="scientific">Coemansia spiralis</name>
    <dbReference type="NCBI Taxonomy" id="417178"/>
    <lineage>
        <taxon>Eukaryota</taxon>
        <taxon>Fungi</taxon>
        <taxon>Fungi incertae sedis</taxon>
        <taxon>Zoopagomycota</taxon>
        <taxon>Kickxellomycotina</taxon>
        <taxon>Kickxellomycetes</taxon>
        <taxon>Kickxellales</taxon>
        <taxon>Kickxellaceae</taxon>
        <taxon>Coemansia</taxon>
    </lineage>
</organism>
<evidence type="ECO:0000256" key="3">
    <source>
        <dbReference type="SAM" id="MobiDB-lite"/>
    </source>
</evidence>
<evidence type="ECO:0000256" key="2">
    <source>
        <dbReference type="ARBA" id="ARBA00016161"/>
    </source>
</evidence>
<name>A0A9W8L184_9FUNG</name>
<dbReference type="InterPro" id="IPR026714">
    <property type="entry name" value="SMAP"/>
</dbReference>
<comment type="similarity">
    <text evidence="1">Belongs to the SMAP family.</text>
</comment>
<evidence type="ECO:0000313" key="6">
    <source>
        <dbReference type="Proteomes" id="UP001151518"/>
    </source>
</evidence>
<gene>
    <name evidence="5" type="ORF">GGI25_000560</name>
</gene>
<comment type="caution">
    <text evidence="5">The sequence shown here is derived from an EMBL/GenBank/DDBJ whole genome shotgun (WGS) entry which is preliminary data.</text>
</comment>
<feature type="region of interest" description="Disordered" evidence="3">
    <location>
        <begin position="110"/>
        <end position="129"/>
    </location>
</feature>
<dbReference type="EMBL" id="JANBTW010000004">
    <property type="protein sequence ID" value="KAJ2680587.1"/>
    <property type="molecule type" value="Genomic_DNA"/>
</dbReference>
<reference evidence="5" key="1">
    <citation type="submission" date="2022-07" db="EMBL/GenBank/DDBJ databases">
        <title>Phylogenomic reconstructions and comparative analyses of Kickxellomycotina fungi.</title>
        <authorList>
            <person name="Reynolds N.K."/>
            <person name="Stajich J.E."/>
            <person name="Barry K."/>
            <person name="Grigoriev I.V."/>
            <person name="Crous P."/>
            <person name="Smith M.E."/>
        </authorList>
    </citation>
    <scope>NUCLEOTIDE SEQUENCE</scope>
    <source>
        <strain evidence="5">NRRL 3115</strain>
    </source>
</reference>
<feature type="region of interest" description="Disordered" evidence="3">
    <location>
        <begin position="1"/>
        <end position="87"/>
    </location>
</feature>
<feature type="compositionally biased region" description="Basic and acidic residues" evidence="3">
    <location>
        <begin position="30"/>
        <end position="40"/>
    </location>
</feature>
<evidence type="ECO:0000256" key="1">
    <source>
        <dbReference type="ARBA" id="ARBA00006502"/>
    </source>
</evidence>
<evidence type="ECO:0000313" key="5">
    <source>
        <dbReference type="EMBL" id="KAJ2680587.1"/>
    </source>
</evidence>
<feature type="compositionally biased region" description="Basic and acidic residues" evidence="3">
    <location>
        <begin position="1"/>
        <end position="20"/>
    </location>
</feature>
<dbReference type="PANTHER" id="PTHR22175">
    <property type="entry name" value="SMALL ACIDIC PROTEIN-RELATED"/>
    <property type="match status" value="1"/>
</dbReference>
<dbReference type="PANTHER" id="PTHR22175:SF0">
    <property type="entry name" value="SMALL ACIDIC PROTEIN"/>
    <property type="match status" value="1"/>
</dbReference>
<sequence>MVKPEKRSSKKDWSEKEPKEKKAKKHNKKEQRSKVKDSTKFKRKDKKKDKTKKEKKHNDKKSSNESASQPVTADALPGSSGSGWNNWAAAEFQSEERKNKFLRFMGIKSSESSINASATQGQPKKTSSQFASAISKDYAAKVQQDLEKQFSTGVAMRQQSQRGSRGGIGS</sequence>
<proteinExistence type="inferred from homology"/>